<evidence type="ECO:0000256" key="4">
    <source>
        <dbReference type="ARBA" id="ARBA00023180"/>
    </source>
</evidence>
<dbReference type="PANTHER" id="PTHR11799">
    <property type="entry name" value="PARAOXONASE"/>
    <property type="match status" value="1"/>
</dbReference>
<keyword evidence="2" id="KW-0378">Hydrolase</keyword>
<feature type="binding site" evidence="6">
    <location>
        <position position="94"/>
    </location>
    <ligand>
        <name>Ca(2+)</name>
        <dbReference type="ChEBI" id="CHEBI:29108"/>
        <label>1</label>
        <note>catalytic</note>
    </ligand>
</feature>
<dbReference type="Proteomes" id="UP001211065">
    <property type="component" value="Unassembled WGS sequence"/>
</dbReference>
<keyword evidence="9" id="KW-1185">Reference proteome</keyword>
<dbReference type="Gene3D" id="2.120.10.30">
    <property type="entry name" value="TolB, C-terminal domain"/>
    <property type="match status" value="1"/>
</dbReference>
<keyword evidence="4 7" id="KW-0325">Glycoprotein</keyword>
<reference evidence="8" key="1">
    <citation type="submission" date="2020-05" db="EMBL/GenBank/DDBJ databases">
        <title>Phylogenomic resolution of chytrid fungi.</title>
        <authorList>
            <person name="Stajich J.E."/>
            <person name="Amses K."/>
            <person name="Simmons R."/>
            <person name="Seto K."/>
            <person name="Myers J."/>
            <person name="Bonds A."/>
            <person name="Quandt C.A."/>
            <person name="Barry K."/>
            <person name="Liu P."/>
            <person name="Grigoriev I."/>
            <person name="Longcore J.E."/>
            <person name="James T.Y."/>
        </authorList>
    </citation>
    <scope>NUCLEOTIDE SEQUENCE</scope>
    <source>
        <strain evidence="8">JEL0476</strain>
    </source>
</reference>
<dbReference type="GO" id="GO:0046872">
    <property type="term" value="F:metal ion binding"/>
    <property type="evidence" value="ECO:0007669"/>
    <property type="project" value="UniProtKB-KW"/>
</dbReference>
<sequence length="601" mass="67195">MFAIFVSSAVKLAPLSRIVGNLAHAQSVDDIRTEDIAIDRESKYLFVSNLNLSEFLQNRKESHGAILSYNLKSKQLKKLPIKNLRSGQFNPHGISFFHDHNNDVKYLFVINHKLEGDSVISFKIQYGLDDEVSLTFLEEFQNADMISLNDLHAFGKNSFVATNDHNVRNPVLGFLTDLFGIPYSSVILVKNGKNEGKVLNFVSYANSAHYDAKKDILYVAHTVSKLFSLYRFNGSRKAELIQSVNLNTMPDNVEVDESGDIWLGSHPKIFKFLQHLGNAEKLSPSQCIKVSLLDSGLVDKFETVYYNNGSEISAKEFTTKETTYFDPLWSHAGIVIDSNFLPGKGLTPGKLYLYESIFSGTVLGYQYSKVLPVDQPKALIKGRYAGPQVRDFQAVMDESGADVGIFPLSRETRDFVNRKAEAVKNSFIKFHVAAANDSMFDKIKQIKEKYNLGYNSDDESDEEEVKENVPIDIVVREDSSVDATVTRNRLAFKAKGLLSSVSSSFSSLNITSKSDGNLNSDKTISKKKTKGAVFCSELVAMIYKQVLLKEEDFKDPGRFTPIEVAAAKVFSPSFYVKKDGTSFLQNSVLTNVMMVDKKVTL</sequence>
<proteinExistence type="inferred from homology"/>
<dbReference type="GO" id="GO:0004064">
    <property type="term" value="F:arylesterase activity"/>
    <property type="evidence" value="ECO:0007669"/>
    <property type="project" value="InterPro"/>
</dbReference>
<evidence type="ECO:0000256" key="2">
    <source>
        <dbReference type="ARBA" id="ARBA00022801"/>
    </source>
</evidence>
<comment type="PTM">
    <text evidence="7">Glycosylated.</text>
</comment>
<dbReference type="InterPro" id="IPR002640">
    <property type="entry name" value="Arylesterase"/>
</dbReference>
<comment type="caution">
    <text evidence="8">The sequence shown here is derived from an EMBL/GenBank/DDBJ whole genome shotgun (WGS) entry which is preliminary data.</text>
</comment>
<protein>
    <submittedName>
        <fullName evidence="8">Uncharacterized protein</fullName>
    </submittedName>
</protein>
<feature type="binding site" evidence="6">
    <location>
        <position position="150"/>
    </location>
    <ligand>
        <name>Ca(2+)</name>
        <dbReference type="ChEBI" id="CHEBI:29108"/>
        <label>1</label>
        <note>catalytic</note>
    </ligand>
</feature>
<name>A0AAD5U890_9FUNG</name>
<feature type="glycosylation site" description="N-linked (GlcNAc...) asparagine" evidence="7">
    <location>
        <position position="308"/>
    </location>
</feature>
<feature type="active site" description="Proton acceptor" evidence="5">
    <location>
        <position position="92"/>
    </location>
</feature>
<evidence type="ECO:0000256" key="1">
    <source>
        <dbReference type="ARBA" id="ARBA00008595"/>
    </source>
</evidence>
<accession>A0AAD5U890</accession>
<evidence type="ECO:0000256" key="6">
    <source>
        <dbReference type="PIRSR" id="PIRSR602640-2"/>
    </source>
</evidence>
<dbReference type="PANTHER" id="PTHR11799:SF12">
    <property type="entry name" value="PARAOXONASE-RELATED"/>
    <property type="match status" value="1"/>
</dbReference>
<dbReference type="Gene3D" id="3.90.1720.10">
    <property type="entry name" value="endopeptidase domain like (from Nostoc punctiforme)"/>
    <property type="match status" value="1"/>
</dbReference>
<evidence type="ECO:0000313" key="8">
    <source>
        <dbReference type="EMBL" id="KAJ3228241.1"/>
    </source>
</evidence>
<dbReference type="Pfam" id="PF01731">
    <property type="entry name" value="Arylesterase"/>
    <property type="match status" value="1"/>
</dbReference>
<feature type="binding site" evidence="6">
    <location>
        <position position="252"/>
    </location>
    <ligand>
        <name>Ca(2+)</name>
        <dbReference type="ChEBI" id="CHEBI:29108"/>
        <label>1</label>
        <note>catalytic</note>
    </ligand>
</feature>
<dbReference type="InterPro" id="IPR011042">
    <property type="entry name" value="6-blade_b-propeller_TolB-like"/>
</dbReference>
<feature type="binding site" evidence="6">
    <location>
        <position position="35"/>
    </location>
    <ligand>
        <name>Ca(2+)</name>
        <dbReference type="ChEBI" id="CHEBI:29108"/>
        <label>1</label>
        <note>catalytic</note>
    </ligand>
</feature>
<organism evidence="8 9">
    <name type="scientific">Clydaea vesicula</name>
    <dbReference type="NCBI Taxonomy" id="447962"/>
    <lineage>
        <taxon>Eukaryota</taxon>
        <taxon>Fungi</taxon>
        <taxon>Fungi incertae sedis</taxon>
        <taxon>Chytridiomycota</taxon>
        <taxon>Chytridiomycota incertae sedis</taxon>
        <taxon>Chytridiomycetes</taxon>
        <taxon>Lobulomycetales</taxon>
        <taxon>Lobulomycetaceae</taxon>
        <taxon>Clydaea</taxon>
    </lineage>
</organism>
<evidence type="ECO:0000256" key="3">
    <source>
        <dbReference type="ARBA" id="ARBA00023157"/>
    </source>
</evidence>
<evidence type="ECO:0000313" key="9">
    <source>
        <dbReference type="Proteomes" id="UP001211065"/>
    </source>
</evidence>
<dbReference type="InterPro" id="IPR051288">
    <property type="entry name" value="Serum_paraoxonase/arylesterase"/>
</dbReference>
<keyword evidence="3" id="KW-1015">Disulfide bond</keyword>
<comment type="cofactor">
    <cofactor evidence="6">
        <name>Ca(2+)</name>
        <dbReference type="ChEBI" id="CHEBI:29108"/>
    </cofactor>
    <text evidence="6">Binds 2 calcium ions per subunit.</text>
</comment>
<comment type="similarity">
    <text evidence="1">Belongs to the paraoxonase family.</text>
</comment>
<keyword evidence="6" id="KW-0479">Metal-binding</keyword>
<evidence type="ECO:0000256" key="7">
    <source>
        <dbReference type="PIRSR" id="PIRSR602640-4"/>
    </source>
</evidence>
<dbReference type="SUPFAM" id="SSF63829">
    <property type="entry name" value="Calcium-dependent phosphotriesterase"/>
    <property type="match status" value="1"/>
</dbReference>
<dbReference type="AlphaFoldDB" id="A0AAD5U890"/>
<gene>
    <name evidence="8" type="ORF">HK099_005251</name>
</gene>
<feature type="binding site" evidence="6">
    <location>
        <position position="149"/>
    </location>
    <ligand>
        <name>Ca(2+)</name>
        <dbReference type="ChEBI" id="CHEBI:29108"/>
        <label>1</label>
        <note>catalytic</note>
    </ligand>
</feature>
<feature type="binding site" evidence="6">
    <location>
        <position position="251"/>
    </location>
    <ligand>
        <name>Ca(2+)</name>
        <dbReference type="ChEBI" id="CHEBI:29108"/>
        <label>1</label>
        <note>catalytic</note>
    </ligand>
</feature>
<evidence type="ECO:0000256" key="5">
    <source>
        <dbReference type="PIRSR" id="PIRSR602640-1"/>
    </source>
</evidence>
<dbReference type="EMBL" id="JADGJW010000004">
    <property type="protein sequence ID" value="KAJ3228241.1"/>
    <property type="molecule type" value="Genomic_DNA"/>
</dbReference>
<feature type="binding site" evidence="6">
    <location>
        <position position="206"/>
    </location>
    <ligand>
        <name>Ca(2+)</name>
        <dbReference type="ChEBI" id="CHEBI:29108"/>
        <label>1</label>
        <note>catalytic</note>
    </ligand>
</feature>
<keyword evidence="6" id="KW-0106">Calcium</keyword>